<dbReference type="SUPFAM" id="SSF51905">
    <property type="entry name" value="FAD/NAD(P)-binding domain"/>
    <property type="match status" value="1"/>
</dbReference>
<gene>
    <name evidence="10" type="primary">fixC</name>
    <name evidence="10" type="ORF">BQ8794_240161</name>
</gene>
<evidence type="ECO:0000256" key="1">
    <source>
        <dbReference type="ARBA" id="ARBA00001974"/>
    </source>
</evidence>
<keyword evidence="7 8" id="KW-0560">Oxidoreductase</keyword>
<comment type="function">
    <text evidence="2">Could be required for the formation of a functional nitrogenase Fe protein. Probably accepts electrons from FixA/FixB and reduces a quinone.</text>
</comment>
<dbReference type="InterPro" id="IPR039651">
    <property type="entry name" value="FixC-like"/>
</dbReference>
<dbReference type="Proteomes" id="UP000188388">
    <property type="component" value="Unassembled WGS sequence"/>
</dbReference>
<keyword evidence="11" id="KW-1185">Reference proteome</keyword>
<feature type="domain" description="FixC-like C-terminal" evidence="9">
    <location>
        <begin position="371"/>
        <end position="437"/>
    </location>
</feature>
<evidence type="ECO:0000259" key="9">
    <source>
        <dbReference type="Pfam" id="PF26311"/>
    </source>
</evidence>
<evidence type="ECO:0000313" key="11">
    <source>
        <dbReference type="Proteomes" id="UP000188388"/>
    </source>
</evidence>
<evidence type="ECO:0000256" key="3">
    <source>
        <dbReference type="ARBA" id="ARBA00006796"/>
    </source>
</evidence>
<dbReference type="AlphaFoldDB" id="A0A1R3V7W3"/>
<dbReference type="InterPro" id="IPR059103">
    <property type="entry name" value="FixC-like_C"/>
</dbReference>
<protein>
    <recommendedName>
        <fullName evidence="4 8">Protein FixC</fullName>
    </recommendedName>
</protein>
<dbReference type="STRING" id="1631249.BQ8794_240161"/>
<reference evidence="11" key="1">
    <citation type="submission" date="2017-01" db="EMBL/GenBank/DDBJ databases">
        <authorList>
            <person name="Brunel B."/>
        </authorList>
    </citation>
    <scope>NUCLEOTIDE SEQUENCE [LARGE SCALE GENOMIC DNA]</scope>
</reference>
<comment type="function">
    <text evidence="8">Part of an electron transfer system.</text>
</comment>
<dbReference type="Pfam" id="PF12831">
    <property type="entry name" value="FAD_oxidored"/>
    <property type="match status" value="1"/>
</dbReference>
<dbReference type="InterPro" id="IPR036188">
    <property type="entry name" value="FAD/NAD-bd_sf"/>
</dbReference>
<accession>A0A1R3V7W3</accession>
<dbReference type="SUPFAM" id="SSF54373">
    <property type="entry name" value="FAD-linked reductases, C-terminal domain"/>
    <property type="match status" value="1"/>
</dbReference>
<dbReference type="Gene3D" id="3.50.50.60">
    <property type="entry name" value="FAD/NAD(P)-binding domain"/>
    <property type="match status" value="1"/>
</dbReference>
<proteinExistence type="inferred from homology"/>
<evidence type="ECO:0000256" key="8">
    <source>
        <dbReference type="RuleBase" id="RU366069"/>
    </source>
</evidence>
<evidence type="ECO:0000256" key="6">
    <source>
        <dbReference type="ARBA" id="ARBA00022827"/>
    </source>
</evidence>
<dbReference type="PANTHER" id="PTHR43624">
    <property type="entry name" value="ELECTRON TRANSFER FLAVOPROTEIN-QUINONE OXIDOREDUCTASE YDIS-RELATED"/>
    <property type="match status" value="1"/>
</dbReference>
<keyword evidence="5 8" id="KW-0285">Flavoprotein</keyword>
<dbReference type="GO" id="GO:0016491">
    <property type="term" value="F:oxidoreductase activity"/>
    <property type="evidence" value="ECO:0007669"/>
    <property type="project" value="UniProtKB-UniRule"/>
</dbReference>
<keyword evidence="6 8" id="KW-0274">FAD</keyword>
<dbReference type="GO" id="GO:0071949">
    <property type="term" value="F:FAD binding"/>
    <property type="evidence" value="ECO:0007669"/>
    <property type="project" value="UniProtKB-UniRule"/>
</dbReference>
<comment type="cofactor">
    <cofactor evidence="1 8">
        <name>FAD</name>
        <dbReference type="ChEBI" id="CHEBI:57692"/>
    </cofactor>
</comment>
<evidence type="ECO:0000256" key="4">
    <source>
        <dbReference type="ARBA" id="ARBA00019877"/>
    </source>
</evidence>
<evidence type="ECO:0000256" key="5">
    <source>
        <dbReference type="ARBA" id="ARBA00022630"/>
    </source>
</evidence>
<dbReference type="PANTHER" id="PTHR43624:SF2">
    <property type="entry name" value="ELECTRON TRANSFER FLAVOPROTEIN-QUINONE OXIDOREDUCTASE YDIS-RELATED"/>
    <property type="match status" value="1"/>
</dbReference>
<sequence>MQMIKEEFDAIVIGAGMSGNAAAYTMASDGLKVLQLERGEYPGSKNVQGAIMYANMLEKIVPDFRDDAPLERHLVEQRLWVMDETSHTGIHYRSDDFNEVKPNRYTIIRAQFDKWFSRRVRGAGATVLCETTVTELVRDAKGKVIGVRTDRAGGAIYADVVVLAEGVCGLLGTRGGLRKMLKPEAVALAVKEMHFLPEEVIEQRFGVKGSEGCVIEAIGTISHGMAGLGFLYTNKESISLGIGCLVSDFAAKMESPYALLDALKNHPSIRPLIAGSEVKEYAAHLIPEGGYKAIPQLFGDGWVVVGDAAQLNNAVHREGSNLAMTSGRIAAEAIIQVKRRNDPMTKRNLALYKTMLDKSFVVKDLRKYKDMPALLHTNARNFFTTYPLLMSQAAQNFMRVDGTPKIEKEKATTAAFIKARSRLGLVSDAIRLALAWR</sequence>
<evidence type="ECO:0000256" key="2">
    <source>
        <dbReference type="ARBA" id="ARBA00003676"/>
    </source>
</evidence>
<evidence type="ECO:0000313" key="10">
    <source>
        <dbReference type="EMBL" id="SIT55954.1"/>
    </source>
</evidence>
<name>A0A1R3V7W3_9HYPH</name>
<organism evidence="10 11">
    <name type="scientific">Mesorhizobium prunaredense</name>
    <dbReference type="NCBI Taxonomy" id="1631249"/>
    <lineage>
        <taxon>Bacteria</taxon>
        <taxon>Pseudomonadati</taxon>
        <taxon>Pseudomonadota</taxon>
        <taxon>Alphaproteobacteria</taxon>
        <taxon>Hyphomicrobiales</taxon>
        <taxon>Phyllobacteriaceae</taxon>
        <taxon>Mesorhizobium</taxon>
    </lineage>
</organism>
<dbReference type="EMBL" id="FTPD01000017">
    <property type="protein sequence ID" value="SIT55954.1"/>
    <property type="molecule type" value="Genomic_DNA"/>
</dbReference>
<evidence type="ECO:0000256" key="7">
    <source>
        <dbReference type="ARBA" id="ARBA00023002"/>
    </source>
</evidence>
<dbReference type="Pfam" id="PF26311">
    <property type="entry name" value="ETF-QO_FixC_C"/>
    <property type="match status" value="1"/>
</dbReference>
<comment type="similarity">
    <text evidence="3 8">Belongs to the ETF-QO/FixC family.</text>
</comment>